<dbReference type="RefSeq" id="WP_111621230.1">
    <property type="nucleotide sequence ID" value="NZ_QLLI01000017.1"/>
</dbReference>
<reference evidence="3 4" key="1">
    <citation type="submission" date="2018-06" db="EMBL/GenBank/DDBJ databases">
        <title>Freshwater and sediment microbial communities from various areas in North America, analyzing microbe dynamics in response to fracking.</title>
        <authorList>
            <person name="Lamendella R."/>
        </authorList>
    </citation>
    <scope>NUCLEOTIDE SEQUENCE [LARGE SCALE GENOMIC DNA]</scope>
    <source>
        <strain evidence="3 4">NG-13</strain>
    </source>
</reference>
<evidence type="ECO:0000313" key="4">
    <source>
        <dbReference type="Proteomes" id="UP000248827"/>
    </source>
</evidence>
<dbReference type="InterPro" id="IPR011701">
    <property type="entry name" value="MFS"/>
</dbReference>
<dbReference type="Proteomes" id="UP000248827">
    <property type="component" value="Unassembled WGS sequence"/>
</dbReference>
<keyword evidence="2" id="KW-1133">Transmembrane helix</keyword>
<accession>A0ABX9BDS7</accession>
<proteinExistence type="predicted"/>
<evidence type="ECO:0000256" key="2">
    <source>
        <dbReference type="SAM" id="Phobius"/>
    </source>
</evidence>
<keyword evidence="2" id="KW-0472">Membrane</keyword>
<feature type="transmembrane region" description="Helical" evidence="2">
    <location>
        <begin position="12"/>
        <end position="34"/>
    </location>
</feature>
<evidence type="ECO:0000313" key="3">
    <source>
        <dbReference type="EMBL" id="RAI87270.1"/>
    </source>
</evidence>
<dbReference type="SUPFAM" id="SSF103473">
    <property type="entry name" value="MFS general substrate transporter"/>
    <property type="match status" value="1"/>
</dbReference>
<keyword evidence="2" id="KW-0812">Transmembrane</keyword>
<dbReference type="Pfam" id="PF07690">
    <property type="entry name" value="MFS_1"/>
    <property type="match status" value="1"/>
</dbReference>
<dbReference type="Gene3D" id="1.20.1250.20">
    <property type="entry name" value="MFS general substrate transporter like domains"/>
    <property type="match status" value="1"/>
</dbReference>
<name>A0ABX9BDS7_9BACL</name>
<comment type="subcellular location">
    <subcellularLocation>
        <location evidence="1">Cell membrane</location>
        <topology evidence="1">Multi-pass membrane protein</topology>
    </subcellularLocation>
</comment>
<dbReference type="EMBL" id="QLLI01000017">
    <property type="protein sequence ID" value="RAI87270.1"/>
    <property type="molecule type" value="Genomic_DNA"/>
</dbReference>
<gene>
    <name evidence="3" type="ORF">DET54_117135</name>
</gene>
<protein>
    <submittedName>
        <fullName evidence="3">MFS transporter</fullName>
    </submittedName>
</protein>
<evidence type="ECO:0000256" key="1">
    <source>
        <dbReference type="ARBA" id="ARBA00004651"/>
    </source>
</evidence>
<feature type="transmembrane region" description="Helical" evidence="2">
    <location>
        <begin position="46"/>
        <end position="64"/>
    </location>
</feature>
<dbReference type="InterPro" id="IPR036259">
    <property type="entry name" value="MFS_trans_sf"/>
</dbReference>
<keyword evidence="4" id="KW-1185">Reference proteome</keyword>
<comment type="caution">
    <text evidence="3">The sequence shown here is derived from an EMBL/GenBank/DDBJ whole genome shotgun (WGS) entry which is preliminary data.</text>
</comment>
<organism evidence="3 4">
    <name type="scientific">Paenibacillus pabuli</name>
    <dbReference type="NCBI Taxonomy" id="1472"/>
    <lineage>
        <taxon>Bacteria</taxon>
        <taxon>Bacillati</taxon>
        <taxon>Bacillota</taxon>
        <taxon>Bacilli</taxon>
        <taxon>Bacillales</taxon>
        <taxon>Paenibacillaceae</taxon>
        <taxon>Paenibacillus</taxon>
    </lineage>
</organism>
<sequence length="120" mass="13801">MKLLQDLPRNPRYSILLEPVWAIPGTIVLFYAPLYMKEAGLSDIEIGLINSVNLYFAFIFQLFAGSITNKLGRKRTTLIFDLIAWSVPMFIWAELLVVSDRLPAECNLQICDRFLQLSNY</sequence>